<evidence type="ECO:0000313" key="4">
    <source>
        <dbReference type="Proteomes" id="UP000254101"/>
    </source>
</evidence>
<protein>
    <recommendedName>
        <fullName evidence="5">DUF4398 domain-containing protein</fullName>
    </recommendedName>
</protein>
<feature type="compositionally biased region" description="Polar residues" evidence="1">
    <location>
        <begin position="129"/>
        <end position="140"/>
    </location>
</feature>
<sequence length="140" mass="15050">MIMKNLPLLTIAASSLLAVGACANNSNAPLTTGERISERGSQIGQYGDAWSAGQDDVVQGERAIQKSNETIERARSQIADANEALAKAEDRLREAQEDKENAERQVADGNDQMDRAEESYEEVRDGPSAGNSPSDEIQGD</sequence>
<accession>A0A395LIH7</accession>
<reference evidence="3 4" key="1">
    <citation type="submission" date="2018-07" db="EMBL/GenBank/DDBJ databases">
        <title>Erythrobacter nanhaiensis sp. nov., a novel member of the genus Erythrobacter isolated from the South China Sea.</title>
        <authorList>
            <person name="Chen X."/>
            <person name="Liu J."/>
        </authorList>
    </citation>
    <scope>NUCLEOTIDE SEQUENCE [LARGE SCALE GENOMIC DNA]</scope>
    <source>
        <strain evidence="3 4">S-5</strain>
    </source>
</reference>
<evidence type="ECO:0000313" key="3">
    <source>
        <dbReference type="EMBL" id="RDS76449.1"/>
    </source>
</evidence>
<feature type="chain" id="PRO_5017255446" description="DUF4398 domain-containing protein" evidence="2">
    <location>
        <begin position="24"/>
        <end position="140"/>
    </location>
</feature>
<keyword evidence="2" id="KW-0732">Signal</keyword>
<proteinExistence type="predicted"/>
<evidence type="ECO:0000256" key="1">
    <source>
        <dbReference type="SAM" id="MobiDB-lite"/>
    </source>
</evidence>
<evidence type="ECO:0008006" key="5">
    <source>
        <dbReference type="Google" id="ProtNLM"/>
    </source>
</evidence>
<feature type="compositionally biased region" description="Basic and acidic residues" evidence="1">
    <location>
        <begin position="90"/>
        <end position="125"/>
    </location>
</feature>
<feature type="signal peptide" evidence="2">
    <location>
        <begin position="1"/>
        <end position="23"/>
    </location>
</feature>
<dbReference type="Proteomes" id="UP000254101">
    <property type="component" value="Unassembled WGS sequence"/>
</dbReference>
<dbReference type="AlphaFoldDB" id="A0A395LIH7"/>
<dbReference type="Gene3D" id="1.10.287.620">
    <property type="entry name" value="Helix Hairpins"/>
    <property type="match status" value="1"/>
</dbReference>
<dbReference type="EMBL" id="QRBB01000001">
    <property type="protein sequence ID" value="RDS76449.1"/>
    <property type="molecule type" value="Genomic_DNA"/>
</dbReference>
<evidence type="ECO:0000256" key="2">
    <source>
        <dbReference type="SAM" id="SignalP"/>
    </source>
</evidence>
<keyword evidence="4" id="KW-1185">Reference proteome</keyword>
<comment type="caution">
    <text evidence="3">The sequence shown here is derived from an EMBL/GenBank/DDBJ whole genome shotgun (WGS) entry which is preliminary data.</text>
</comment>
<feature type="region of interest" description="Disordered" evidence="1">
    <location>
        <begin position="90"/>
        <end position="140"/>
    </location>
</feature>
<dbReference type="PROSITE" id="PS51257">
    <property type="entry name" value="PROKAR_LIPOPROTEIN"/>
    <property type="match status" value="1"/>
</dbReference>
<organism evidence="3 4">
    <name type="scientific">Alteriqipengyuania lutimaris</name>
    <dbReference type="NCBI Taxonomy" id="1538146"/>
    <lineage>
        <taxon>Bacteria</taxon>
        <taxon>Pseudomonadati</taxon>
        <taxon>Pseudomonadota</taxon>
        <taxon>Alphaproteobacteria</taxon>
        <taxon>Sphingomonadales</taxon>
        <taxon>Erythrobacteraceae</taxon>
        <taxon>Alteriqipengyuania</taxon>
    </lineage>
</organism>
<name>A0A395LIH7_9SPHN</name>
<dbReference type="SUPFAM" id="SSF57997">
    <property type="entry name" value="Tropomyosin"/>
    <property type="match status" value="1"/>
</dbReference>
<gene>
    <name evidence="3" type="ORF">DL238_01710</name>
</gene>